<protein>
    <submittedName>
        <fullName evidence="2">Uncharacterized protein</fullName>
    </submittedName>
</protein>
<reference evidence="2" key="1">
    <citation type="submission" date="2023-05" db="EMBL/GenBank/DDBJ databases">
        <title>Nepenthes gracilis genome sequencing.</title>
        <authorList>
            <person name="Fukushima K."/>
        </authorList>
    </citation>
    <scope>NUCLEOTIDE SEQUENCE</scope>
    <source>
        <strain evidence="2">SING2019-196</strain>
    </source>
</reference>
<dbReference type="Proteomes" id="UP001279734">
    <property type="component" value="Unassembled WGS sequence"/>
</dbReference>
<evidence type="ECO:0000313" key="3">
    <source>
        <dbReference type="Proteomes" id="UP001279734"/>
    </source>
</evidence>
<organism evidence="2 3">
    <name type="scientific">Nepenthes gracilis</name>
    <name type="common">Slender pitcher plant</name>
    <dbReference type="NCBI Taxonomy" id="150966"/>
    <lineage>
        <taxon>Eukaryota</taxon>
        <taxon>Viridiplantae</taxon>
        <taxon>Streptophyta</taxon>
        <taxon>Embryophyta</taxon>
        <taxon>Tracheophyta</taxon>
        <taxon>Spermatophyta</taxon>
        <taxon>Magnoliopsida</taxon>
        <taxon>eudicotyledons</taxon>
        <taxon>Gunneridae</taxon>
        <taxon>Pentapetalae</taxon>
        <taxon>Caryophyllales</taxon>
        <taxon>Nepenthaceae</taxon>
        <taxon>Nepenthes</taxon>
    </lineage>
</organism>
<comment type="caution">
    <text evidence="2">The sequence shown here is derived from an EMBL/GenBank/DDBJ whole genome shotgun (WGS) entry which is preliminary data.</text>
</comment>
<evidence type="ECO:0000313" key="2">
    <source>
        <dbReference type="EMBL" id="GMH23907.1"/>
    </source>
</evidence>
<dbReference type="AlphaFoldDB" id="A0AAD3XZT0"/>
<proteinExistence type="predicted"/>
<accession>A0AAD3XZT0</accession>
<sequence>MIMDSQFGEFSDDIDGYQFLNGTMSSGFNEPLNYSYLFDDKDPSFNPPSPLLEAIPNDFTSSSSDVSPGVQSPMIVNPTFDLSAISSATTVNLVDPIWITDSGENEPSVIQTPAASSENETSVVQTPAASSSTQNSTVSQWSFNSLSSLGGTGNGSIHMSLGMVMDLNFFSQRESMIQFQRGVEEASKFLPKVDNLFIDLENITLPNDPKEPPAAVVKMERADSLDGSRGRKVHHREDVDFEDARSSKRSAVYLEENELSEMFDKVLLWVPGSCCMNANSQKGDQHSLEDNDQSQGSNRGKGRSRKSGDNKFIGLKSPVLH</sequence>
<name>A0AAD3XZT0_NEPGR</name>
<gene>
    <name evidence="2" type="ORF">Nepgr_025750</name>
</gene>
<feature type="region of interest" description="Disordered" evidence="1">
    <location>
        <begin position="104"/>
        <end position="134"/>
    </location>
</feature>
<feature type="region of interest" description="Disordered" evidence="1">
    <location>
        <begin position="280"/>
        <end position="321"/>
    </location>
</feature>
<dbReference type="EMBL" id="BSYO01000027">
    <property type="protein sequence ID" value="GMH23907.1"/>
    <property type="molecule type" value="Genomic_DNA"/>
</dbReference>
<feature type="compositionally biased region" description="Polar residues" evidence="1">
    <location>
        <begin position="108"/>
        <end position="134"/>
    </location>
</feature>
<evidence type="ECO:0000256" key="1">
    <source>
        <dbReference type="SAM" id="MobiDB-lite"/>
    </source>
</evidence>
<keyword evidence="3" id="KW-1185">Reference proteome</keyword>